<accession>A0ABQ9WRQ7</accession>
<evidence type="ECO:0000313" key="1">
    <source>
        <dbReference type="EMBL" id="KAK2942013.1"/>
    </source>
</evidence>
<reference evidence="1 2" key="1">
    <citation type="journal article" date="2022" name="bioRxiv">
        <title>Genomics of Preaxostyla Flagellates Illuminates Evolutionary Transitions and the Path Towards Mitochondrial Loss.</title>
        <authorList>
            <person name="Novak L.V.F."/>
            <person name="Treitli S.C."/>
            <person name="Pyrih J."/>
            <person name="Halakuc P."/>
            <person name="Pipaliya S.V."/>
            <person name="Vacek V."/>
            <person name="Brzon O."/>
            <person name="Soukal P."/>
            <person name="Eme L."/>
            <person name="Dacks J.B."/>
            <person name="Karnkowska A."/>
            <person name="Elias M."/>
            <person name="Hampl V."/>
        </authorList>
    </citation>
    <scope>NUCLEOTIDE SEQUENCE [LARGE SCALE GENOMIC DNA]</scope>
    <source>
        <strain evidence="1">NAU3</strain>
        <tissue evidence="1">Gut</tissue>
    </source>
</reference>
<evidence type="ECO:0000313" key="2">
    <source>
        <dbReference type="Proteomes" id="UP001281761"/>
    </source>
</evidence>
<comment type="caution">
    <text evidence="1">The sequence shown here is derived from an EMBL/GenBank/DDBJ whole genome shotgun (WGS) entry which is preliminary data.</text>
</comment>
<organism evidence="1 2">
    <name type="scientific">Blattamonas nauphoetae</name>
    <dbReference type="NCBI Taxonomy" id="2049346"/>
    <lineage>
        <taxon>Eukaryota</taxon>
        <taxon>Metamonada</taxon>
        <taxon>Preaxostyla</taxon>
        <taxon>Oxymonadida</taxon>
        <taxon>Blattamonas</taxon>
    </lineage>
</organism>
<proteinExistence type="predicted"/>
<protein>
    <submittedName>
        <fullName evidence="1">Uncharacterized protein</fullName>
    </submittedName>
</protein>
<sequence>MDLPRHLALVAPHDSVAQCLCGPLAKRIVIAHMKQEAERVRLGLEMTSIDADVISLDGGIPQVFCPQNHVVLRNGVRLLGTSRE</sequence>
<name>A0ABQ9WRQ7_9EUKA</name>
<keyword evidence="2" id="KW-1185">Reference proteome</keyword>
<dbReference type="Proteomes" id="UP001281761">
    <property type="component" value="Unassembled WGS sequence"/>
</dbReference>
<dbReference type="EMBL" id="JARBJD010000442">
    <property type="protein sequence ID" value="KAK2942013.1"/>
    <property type="molecule type" value="Genomic_DNA"/>
</dbReference>
<gene>
    <name evidence="1" type="ORF">BLNAU_23078</name>
</gene>